<accession>A0AB40AUC1</accession>
<evidence type="ECO:0000313" key="2">
    <source>
        <dbReference type="Proteomes" id="UP001515500"/>
    </source>
</evidence>
<proteinExistence type="predicted"/>
<feature type="compositionally biased region" description="Polar residues" evidence="1">
    <location>
        <begin position="19"/>
        <end position="29"/>
    </location>
</feature>
<dbReference type="InterPro" id="IPR032675">
    <property type="entry name" value="LRR_dom_sf"/>
</dbReference>
<dbReference type="SUPFAM" id="SSF52058">
    <property type="entry name" value="L domain-like"/>
    <property type="match status" value="1"/>
</dbReference>
<dbReference type="Gene3D" id="3.80.10.10">
    <property type="entry name" value="Ribonuclease Inhibitor"/>
    <property type="match status" value="1"/>
</dbReference>
<gene>
    <name evidence="3" type="primary">LOC120254538</name>
</gene>
<feature type="region of interest" description="Disordered" evidence="1">
    <location>
        <begin position="1"/>
        <end position="31"/>
    </location>
</feature>
<evidence type="ECO:0000256" key="1">
    <source>
        <dbReference type="SAM" id="MobiDB-lite"/>
    </source>
</evidence>
<feature type="non-terminal residue" evidence="3">
    <location>
        <position position="253"/>
    </location>
</feature>
<sequence>MSRDPRGVGGTRSHRQPAIRSSTPESAGSSRLRKLSLRQNLFDDQGVDPISQWDSIPSKLAVLWRLNSYLLYFQGPSDITSRLLEVSSLNGLSKASNILMSFCGVSKNEVTRMEEVEHLHALQILELGSNRLRECKPKLEELYLSQYNGTAVDGRLSTTNKSSLLDVSMNKLTSINDIGKLDNVGGILWLNDNQIASLKVLISRSLVKGEANNHISRKQPIWELIFVILVTAEIKINFISVIMRSVMVFGYLK</sequence>
<name>A0AB40AUC1_DIOCR</name>
<dbReference type="AlphaFoldDB" id="A0AB40AUC1"/>
<dbReference type="GeneID" id="120254538"/>
<protein>
    <submittedName>
        <fullName evidence="3">Protein phosphatase 1 regulatory inhibitor subunit PPP1R7 homolog</fullName>
    </submittedName>
</protein>
<evidence type="ECO:0000313" key="3">
    <source>
        <dbReference type="RefSeq" id="XP_039118571.1"/>
    </source>
</evidence>
<reference evidence="3" key="1">
    <citation type="submission" date="2025-08" db="UniProtKB">
        <authorList>
            <consortium name="RefSeq"/>
        </authorList>
    </citation>
    <scope>IDENTIFICATION</scope>
</reference>
<keyword evidence="2" id="KW-1185">Reference proteome</keyword>
<organism evidence="2 3">
    <name type="scientific">Dioscorea cayennensis subsp. rotundata</name>
    <name type="common">White Guinea yam</name>
    <name type="synonym">Dioscorea rotundata</name>
    <dbReference type="NCBI Taxonomy" id="55577"/>
    <lineage>
        <taxon>Eukaryota</taxon>
        <taxon>Viridiplantae</taxon>
        <taxon>Streptophyta</taxon>
        <taxon>Embryophyta</taxon>
        <taxon>Tracheophyta</taxon>
        <taxon>Spermatophyta</taxon>
        <taxon>Magnoliopsida</taxon>
        <taxon>Liliopsida</taxon>
        <taxon>Dioscoreales</taxon>
        <taxon>Dioscoreaceae</taxon>
        <taxon>Dioscorea</taxon>
    </lineage>
</organism>
<dbReference type="RefSeq" id="XP_039118571.1">
    <property type="nucleotide sequence ID" value="XM_039262637.1"/>
</dbReference>
<dbReference type="Proteomes" id="UP001515500">
    <property type="component" value="Unplaced"/>
</dbReference>